<feature type="transmembrane region" description="Helical" evidence="1">
    <location>
        <begin position="135"/>
        <end position="160"/>
    </location>
</feature>
<dbReference type="AlphaFoldDB" id="A0A5B9QB86"/>
<protein>
    <recommendedName>
        <fullName evidence="4">O-Antigen ligase</fullName>
    </recommendedName>
</protein>
<evidence type="ECO:0000256" key="1">
    <source>
        <dbReference type="SAM" id="Phobius"/>
    </source>
</evidence>
<keyword evidence="3" id="KW-1185">Reference proteome</keyword>
<evidence type="ECO:0000313" key="2">
    <source>
        <dbReference type="EMBL" id="QEG34820.1"/>
    </source>
</evidence>
<feature type="transmembrane region" description="Helical" evidence="1">
    <location>
        <begin position="79"/>
        <end position="96"/>
    </location>
</feature>
<feature type="transmembrane region" description="Helical" evidence="1">
    <location>
        <begin position="102"/>
        <end position="123"/>
    </location>
</feature>
<feature type="transmembrane region" description="Helical" evidence="1">
    <location>
        <begin position="407"/>
        <end position="431"/>
    </location>
</feature>
<feature type="transmembrane region" description="Helical" evidence="1">
    <location>
        <begin position="246"/>
        <end position="267"/>
    </location>
</feature>
<evidence type="ECO:0000313" key="3">
    <source>
        <dbReference type="Proteomes" id="UP000323917"/>
    </source>
</evidence>
<feature type="transmembrane region" description="Helical" evidence="1">
    <location>
        <begin position="180"/>
        <end position="201"/>
    </location>
</feature>
<name>A0A5B9QB86_9BACT</name>
<reference evidence="2 3" key="1">
    <citation type="submission" date="2019-08" db="EMBL/GenBank/DDBJ databases">
        <title>Deep-cultivation of Planctomycetes and their phenomic and genomic characterization uncovers novel biology.</title>
        <authorList>
            <person name="Wiegand S."/>
            <person name="Jogler M."/>
            <person name="Boedeker C."/>
            <person name="Pinto D."/>
            <person name="Vollmers J."/>
            <person name="Rivas-Marin E."/>
            <person name="Kohn T."/>
            <person name="Peeters S.H."/>
            <person name="Heuer A."/>
            <person name="Rast P."/>
            <person name="Oberbeckmann S."/>
            <person name="Bunk B."/>
            <person name="Jeske O."/>
            <person name="Meyerdierks A."/>
            <person name="Storesund J.E."/>
            <person name="Kallscheuer N."/>
            <person name="Luecker S."/>
            <person name="Lage O.M."/>
            <person name="Pohl T."/>
            <person name="Merkel B.J."/>
            <person name="Hornburger P."/>
            <person name="Mueller R.-W."/>
            <person name="Bruemmer F."/>
            <person name="Labrenz M."/>
            <person name="Spormann A.M."/>
            <person name="Op den Camp H."/>
            <person name="Overmann J."/>
            <person name="Amann R."/>
            <person name="Jetten M.S.M."/>
            <person name="Mascher T."/>
            <person name="Medema M.H."/>
            <person name="Devos D.P."/>
            <person name="Kaster A.-K."/>
            <person name="Ovreas L."/>
            <person name="Rohde M."/>
            <person name="Galperin M.Y."/>
            <person name="Jogler C."/>
        </authorList>
    </citation>
    <scope>NUCLEOTIDE SEQUENCE [LARGE SCALE GENOMIC DNA]</scope>
    <source>
        <strain evidence="2 3">Pr1d</strain>
    </source>
</reference>
<keyword evidence="1" id="KW-0812">Transmembrane</keyword>
<proteinExistence type="predicted"/>
<evidence type="ECO:0008006" key="4">
    <source>
        <dbReference type="Google" id="ProtNLM"/>
    </source>
</evidence>
<feature type="transmembrane region" description="Helical" evidence="1">
    <location>
        <begin position="38"/>
        <end position="67"/>
    </location>
</feature>
<organism evidence="2 3">
    <name type="scientific">Bythopirellula goksoeyrii</name>
    <dbReference type="NCBI Taxonomy" id="1400387"/>
    <lineage>
        <taxon>Bacteria</taxon>
        <taxon>Pseudomonadati</taxon>
        <taxon>Planctomycetota</taxon>
        <taxon>Planctomycetia</taxon>
        <taxon>Pirellulales</taxon>
        <taxon>Lacipirellulaceae</taxon>
        <taxon>Bythopirellula</taxon>
    </lineage>
</organism>
<keyword evidence="1" id="KW-1133">Transmembrane helix</keyword>
<accession>A0A5B9QB86</accession>
<feature type="transmembrane region" description="Helical" evidence="1">
    <location>
        <begin position="377"/>
        <end position="395"/>
    </location>
</feature>
<gene>
    <name evidence="2" type="ORF">Pr1d_21050</name>
</gene>
<dbReference type="EMBL" id="CP042913">
    <property type="protein sequence ID" value="QEG34820.1"/>
    <property type="molecule type" value="Genomic_DNA"/>
</dbReference>
<keyword evidence="1" id="KW-0472">Membrane</keyword>
<dbReference type="KEGG" id="bgok:Pr1d_21050"/>
<sequence>MELLADMANINHTEATAPPFSPGWDLGTTAEVVPGQRFYLVFLLCLALTSIPVKNLAYIVPPVFLFLELIVGEKSAWRTLLLMALFATLSGVSMMYDGFRGQAINVPGLLFALLTYLPMFLFLASRPDREIDSSLFTKFINLTAWFVIVQSLVGVIQFVISRNGDAVTGTFGLLDFHLNTISITQVYFTFTLFGMILFLMLDARRLLPQVAIVAGLLTCAIAQSGHQTVFFAASLALCCTIQFRRFGTALGGIALVGCLTFIVVQLYPDTIMHTQEWYRKVVQDPRSAKRMVLTDSAEYLSDPKNALLGVGLGQYTSRAALISSNTYLNRELPGPLSGRSDYFVDSMLPAMHRFDEVGEGSAISKPYFSALSAAMELGPPLTFVCLGVLGVHLLRNLHWMLSSNPKLARAGLVSCIGLLFFLLCCVIENYLEFPQAIFLPFLLYLVVQARATQLSTRSPA</sequence>
<dbReference type="Proteomes" id="UP000323917">
    <property type="component" value="Chromosome"/>
</dbReference>